<dbReference type="Pfam" id="PF01553">
    <property type="entry name" value="Acyltransferase"/>
    <property type="match status" value="1"/>
</dbReference>
<dbReference type="KEGG" id="lxl:KDY119_02367"/>
<accession>A0A5P9QBP1</accession>
<evidence type="ECO:0000313" key="4">
    <source>
        <dbReference type="EMBL" id="QFU98847.1"/>
    </source>
</evidence>
<proteinExistence type="predicted"/>
<evidence type="ECO:0000256" key="1">
    <source>
        <dbReference type="ARBA" id="ARBA00022679"/>
    </source>
</evidence>
<dbReference type="PANTHER" id="PTHR10434:SF55">
    <property type="entry name" value="POSSIBLE ACYLTRANSFERASE"/>
    <property type="match status" value="1"/>
</dbReference>
<name>A0A5P9QBP1_9MICO</name>
<dbReference type="AlphaFoldDB" id="A0A5P9QBP1"/>
<feature type="domain" description="Phospholipid/glycerol acyltransferase" evidence="3">
    <location>
        <begin position="42"/>
        <end position="160"/>
    </location>
</feature>
<dbReference type="EMBL" id="CP045529">
    <property type="protein sequence ID" value="QFU98847.1"/>
    <property type="molecule type" value="Genomic_DNA"/>
</dbReference>
<dbReference type="CDD" id="cd07989">
    <property type="entry name" value="LPLAT_AGPAT-like"/>
    <property type="match status" value="1"/>
</dbReference>
<keyword evidence="5" id="KW-1185">Reference proteome</keyword>
<dbReference type="GO" id="GO:0003841">
    <property type="term" value="F:1-acylglycerol-3-phosphate O-acyltransferase activity"/>
    <property type="evidence" value="ECO:0007669"/>
    <property type="project" value="UniProtKB-EC"/>
</dbReference>
<organism evidence="4 5">
    <name type="scientific">Luteimicrobium xylanilyticum</name>
    <dbReference type="NCBI Taxonomy" id="1133546"/>
    <lineage>
        <taxon>Bacteria</taxon>
        <taxon>Bacillati</taxon>
        <taxon>Actinomycetota</taxon>
        <taxon>Actinomycetes</taxon>
        <taxon>Micrococcales</taxon>
        <taxon>Luteimicrobium</taxon>
    </lineage>
</organism>
<keyword evidence="1 4" id="KW-0808">Transferase</keyword>
<evidence type="ECO:0000259" key="3">
    <source>
        <dbReference type="SMART" id="SM00563"/>
    </source>
</evidence>
<evidence type="ECO:0000313" key="5">
    <source>
        <dbReference type="Proteomes" id="UP000326702"/>
    </source>
</evidence>
<dbReference type="EC" id="2.3.1.51" evidence="4"/>
<sequence>MPVARPDSFAFRVVARIVRSFMFAITRRDWQGMKHFPTDSGFIAAANHATDLDALTFAHFLFDAGHEPRILAKASLWKVPVVGWALRSTRMIPVARGSVDAGASLRAATERLQAGDCVAIFPEGTLTRDPDLWPMAGKTGMARLALASRVPVVPTAQWGAQEILPRYSKRFRPFPRKLVHLHAGPPVDLSDLYDRPVDTVVLREATDRVLDAITHLLEEIRGERAPAVRFDLRRHPEYDTKQTTYPPLPEDAR</sequence>
<dbReference type="SUPFAM" id="SSF69593">
    <property type="entry name" value="Glycerol-3-phosphate (1)-acyltransferase"/>
    <property type="match status" value="1"/>
</dbReference>
<dbReference type="PANTHER" id="PTHR10434">
    <property type="entry name" value="1-ACYL-SN-GLYCEROL-3-PHOSPHATE ACYLTRANSFERASE"/>
    <property type="match status" value="1"/>
</dbReference>
<reference evidence="4 5" key="1">
    <citation type="submission" date="2019-10" db="EMBL/GenBank/DDBJ databases">
        <title>Genome sequence of Luteimicrobium xylanilyticum HY-24.</title>
        <authorList>
            <person name="Kim D.Y."/>
            <person name="Park H.-Y."/>
        </authorList>
    </citation>
    <scope>NUCLEOTIDE SEQUENCE [LARGE SCALE GENOMIC DNA]</scope>
    <source>
        <strain evidence="4 5">HY-24</strain>
    </source>
</reference>
<dbReference type="InterPro" id="IPR002123">
    <property type="entry name" value="Plipid/glycerol_acylTrfase"/>
</dbReference>
<evidence type="ECO:0000256" key="2">
    <source>
        <dbReference type="ARBA" id="ARBA00023315"/>
    </source>
</evidence>
<keyword evidence="2 4" id="KW-0012">Acyltransferase</keyword>
<dbReference type="GO" id="GO:0006654">
    <property type="term" value="P:phosphatidic acid biosynthetic process"/>
    <property type="evidence" value="ECO:0007669"/>
    <property type="project" value="TreeGrafter"/>
</dbReference>
<gene>
    <name evidence="4" type="ORF">KDY119_02367</name>
</gene>
<dbReference type="SMART" id="SM00563">
    <property type="entry name" value="PlsC"/>
    <property type="match status" value="1"/>
</dbReference>
<protein>
    <submittedName>
        <fullName evidence="4">1-acylglycerol-3-phosphate O-acyltransferase</fullName>
        <ecNumber evidence="4">2.3.1.51</ecNumber>
    </submittedName>
</protein>
<dbReference type="Proteomes" id="UP000326702">
    <property type="component" value="Chromosome"/>
</dbReference>
<dbReference type="GO" id="GO:0005886">
    <property type="term" value="C:plasma membrane"/>
    <property type="evidence" value="ECO:0007669"/>
    <property type="project" value="TreeGrafter"/>
</dbReference>
<dbReference type="RefSeq" id="WP_036949405.1">
    <property type="nucleotide sequence ID" value="NZ_BAABIH010000020.1"/>
</dbReference>